<dbReference type="PROSITE" id="PS50853">
    <property type="entry name" value="FN3"/>
    <property type="match status" value="1"/>
</dbReference>
<gene>
    <name evidence="8" type="ORF">N0F65_005301</name>
</gene>
<evidence type="ECO:0000259" key="7">
    <source>
        <dbReference type="PROSITE" id="PS51782"/>
    </source>
</evidence>
<proteinExistence type="predicted"/>
<reference evidence="8" key="2">
    <citation type="journal article" date="2023" name="Microbiol Resour">
        <title>Decontamination and Annotation of the Draft Genome Sequence of the Oomycete Lagenidium giganteum ARSEF 373.</title>
        <authorList>
            <person name="Morgan W.R."/>
            <person name="Tartar A."/>
        </authorList>
    </citation>
    <scope>NUCLEOTIDE SEQUENCE</scope>
    <source>
        <strain evidence="8">ARSEF 373</strain>
    </source>
</reference>
<dbReference type="InterPro" id="IPR001680">
    <property type="entry name" value="WD40_rpt"/>
</dbReference>
<dbReference type="InterPro" id="IPR018392">
    <property type="entry name" value="LysM"/>
</dbReference>
<dbReference type="SUPFAM" id="SSF48452">
    <property type="entry name" value="TPR-like"/>
    <property type="match status" value="1"/>
</dbReference>
<organism evidence="8 9">
    <name type="scientific">Lagenidium giganteum</name>
    <dbReference type="NCBI Taxonomy" id="4803"/>
    <lineage>
        <taxon>Eukaryota</taxon>
        <taxon>Sar</taxon>
        <taxon>Stramenopiles</taxon>
        <taxon>Oomycota</taxon>
        <taxon>Peronosporomycetes</taxon>
        <taxon>Pythiales</taxon>
        <taxon>Pythiaceae</taxon>
    </lineage>
</organism>
<evidence type="ECO:0000313" key="8">
    <source>
        <dbReference type="EMBL" id="DAZ99399.1"/>
    </source>
</evidence>
<dbReference type="InterPro" id="IPR015943">
    <property type="entry name" value="WD40/YVTN_repeat-like_dom_sf"/>
</dbReference>
<keyword evidence="2" id="KW-0677">Repeat</keyword>
<dbReference type="SMART" id="SM00257">
    <property type="entry name" value="LysM"/>
    <property type="match status" value="1"/>
</dbReference>
<dbReference type="Gene3D" id="1.25.40.10">
    <property type="entry name" value="Tetratricopeptide repeat domain"/>
    <property type="match status" value="1"/>
</dbReference>
<evidence type="ECO:0000256" key="2">
    <source>
        <dbReference type="ARBA" id="ARBA00022737"/>
    </source>
</evidence>
<feature type="coiled-coil region" evidence="4">
    <location>
        <begin position="469"/>
        <end position="517"/>
    </location>
</feature>
<dbReference type="Pfam" id="PF01476">
    <property type="entry name" value="LysM"/>
    <property type="match status" value="1"/>
</dbReference>
<evidence type="ECO:0000259" key="6">
    <source>
        <dbReference type="PROSITE" id="PS50853"/>
    </source>
</evidence>
<dbReference type="InterPro" id="IPR013783">
    <property type="entry name" value="Ig-like_fold"/>
</dbReference>
<protein>
    <submittedName>
        <fullName evidence="8">Uncharacterized protein</fullName>
    </submittedName>
</protein>
<dbReference type="Gene3D" id="2.60.40.10">
    <property type="entry name" value="Immunoglobulins"/>
    <property type="match status" value="2"/>
</dbReference>
<accession>A0AAV2Z0Z6</accession>
<keyword evidence="9" id="KW-1185">Reference proteome</keyword>
<dbReference type="PROSITE" id="PS50294">
    <property type="entry name" value="WD_REPEATS_REGION"/>
    <property type="match status" value="2"/>
</dbReference>
<feature type="domain" description="Fibronectin type-III" evidence="6">
    <location>
        <begin position="246"/>
        <end position="360"/>
    </location>
</feature>
<dbReference type="CDD" id="cd00118">
    <property type="entry name" value="LysM"/>
    <property type="match status" value="1"/>
</dbReference>
<feature type="compositionally biased region" description="Acidic residues" evidence="5">
    <location>
        <begin position="1503"/>
        <end position="1520"/>
    </location>
</feature>
<dbReference type="InterPro" id="IPR003961">
    <property type="entry name" value="FN3_dom"/>
</dbReference>
<feature type="region of interest" description="Disordered" evidence="5">
    <location>
        <begin position="1501"/>
        <end position="1558"/>
    </location>
</feature>
<dbReference type="InterPro" id="IPR036779">
    <property type="entry name" value="LysM_dom_sf"/>
</dbReference>
<dbReference type="InterPro" id="IPR036322">
    <property type="entry name" value="WD40_repeat_dom_sf"/>
</dbReference>
<evidence type="ECO:0000256" key="5">
    <source>
        <dbReference type="SAM" id="MobiDB-lite"/>
    </source>
</evidence>
<dbReference type="Pfam" id="PF00041">
    <property type="entry name" value="fn3"/>
    <property type="match status" value="1"/>
</dbReference>
<dbReference type="SUPFAM" id="SSF50978">
    <property type="entry name" value="WD40 repeat-like"/>
    <property type="match status" value="1"/>
</dbReference>
<feature type="compositionally biased region" description="Acidic residues" evidence="5">
    <location>
        <begin position="1528"/>
        <end position="1552"/>
    </location>
</feature>
<dbReference type="SMART" id="SM00320">
    <property type="entry name" value="WD40"/>
    <property type="match status" value="6"/>
</dbReference>
<dbReference type="SUPFAM" id="SSF49265">
    <property type="entry name" value="Fibronectin type III"/>
    <property type="match status" value="1"/>
</dbReference>
<dbReference type="SMART" id="SM00060">
    <property type="entry name" value="FN3"/>
    <property type="match status" value="2"/>
</dbReference>
<comment type="caution">
    <text evidence="8">The sequence shown here is derived from an EMBL/GenBank/DDBJ whole genome shotgun (WGS) entry which is preliminary data.</text>
</comment>
<dbReference type="SUPFAM" id="SSF54106">
    <property type="entry name" value="LysM domain"/>
    <property type="match status" value="1"/>
</dbReference>
<dbReference type="PROSITE" id="PS50082">
    <property type="entry name" value="WD_REPEATS_2"/>
    <property type="match status" value="3"/>
</dbReference>
<dbReference type="Gene3D" id="3.10.350.10">
    <property type="entry name" value="LysM domain"/>
    <property type="match status" value="1"/>
</dbReference>
<dbReference type="EMBL" id="DAKRPA010000084">
    <property type="protein sequence ID" value="DAZ99399.1"/>
    <property type="molecule type" value="Genomic_DNA"/>
</dbReference>
<evidence type="ECO:0000313" key="9">
    <source>
        <dbReference type="Proteomes" id="UP001146120"/>
    </source>
</evidence>
<dbReference type="InterPro" id="IPR036116">
    <property type="entry name" value="FN3_sf"/>
</dbReference>
<reference evidence="8" key="1">
    <citation type="submission" date="2022-11" db="EMBL/GenBank/DDBJ databases">
        <authorList>
            <person name="Morgan W.R."/>
            <person name="Tartar A."/>
        </authorList>
    </citation>
    <scope>NUCLEOTIDE SEQUENCE</scope>
    <source>
        <strain evidence="8">ARSEF 373</strain>
    </source>
</reference>
<feature type="repeat" description="WD" evidence="3">
    <location>
        <begin position="1352"/>
        <end position="1381"/>
    </location>
</feature>
<dbReference type="PANTHER" id="PTHR22847">
    <property type="entry name" value="WD40 REPEAT PROTEIN"/>
    <property type="match status" value="1"/>
</dbReference>
<keyword evidence="1 3" id="KW-0853">WD repeat</keyword>
<evidence type="ECO:0000256" key="4">
    <source>
        <dbReference type="SAM" id="Coils"/>
    </source>
</evidence>
<dbReference type="Gene3D" id="2.130.10.10">
    <property type="entry name" value="YVTN repeat-like/Quinoprotein amine dehydrogenase"/>
    <property type="match status" value="1"/>
</dbReference>
<dbReference type="Proteomes" id="UP001146120">
    <property type="component" value="Unassembled WGS sequence"/>
</dbReference>
<evidence type="ECO:0000256" key="3">
    <source>
        <dbReference type="PROSITE-ProRule" id="PRU00221"/>
    </source>
</evidence>
<feature type="domain" description="LysM" evidence="7">
    <location>
        <begin position="1395"/>
        <end position="1439"/>
    </location>
</feature>
<dbReference type="InterPro" id="IPR011990">
    <property type="entry name" value="TPR-like_helical_dom_sf"/>
</dbReference>
<name>A0AAV2Z0Z6_9STRA</name>
<dbReference type="CDD" id="cd00063">
    <property type="entry name" value="FN3"/>
    <property type="match status" value="2"/>
</dbReference>
<evidence type="ECO:0000256" key="1">
    <source>
        <dbReference type="ARBA" id="ARBA00022574"/>
    </source>
</evidence>
<dbReference type="PANTHER" id="PTHR22847:SF637">
    <property type="entry name" value="WD REPEAT DOMAIN 5B"/>
    <property type="match status" value="1"/>
</dbReference>
<feature type="repeat" description="WD" evidence="3">
    <location>
        <begin position="1210"/>
        <end position="1243"/>
    </location>
</feature>
<feature type="repeat" description="WD" evidence="3">
    <location>
        <begin position="1271"/>
        <end position="1310"/>
    </location>
</feature>
<dbReference type="Pfam" id="PF00400">
    <property type="entry name" value="WD40"/>
    <property type="match status" value="3"/>
</dbReference>
<dbReference type="GO" id="GO:1990234">
    <property type="term" value="C:transferase complex"/>
    <property type="evidence" value="ECO:0007669"/>
    <property type="project" value="UniProtKB-ARBA"/>
</dbReference>
<sequence length="1558" mass="174816">MLIALQTGLVVTQQSVRERQEALTKLQSRVQRMARSLQDQSEERSFAITKLALEEQIRSEQLSLHECKKCNKKFLGSLYVAHEASCTGRRKPTYMPELPREIAIPKSGASSSNPITPSTCFISQPPRYLRVDARGIGHNTITIKWDLPIFTGSNLIIDYKVHISKIVAERQKDKGVVTRLEGLPTFHMAAWCVKQPLIPNEFVITGLEADQEYGDIAICAMTQHGTSARSNAIDSLRTAPPVAPTRPLFLTVGAVTAKTVTLSWIEPFDTGGKPIVEYEIALVEAVMEEATSGNRRKFLDVSEVVYKPRRIRTRSPETTFMVDDLLSGKEHKDFQVRAVNAAGIPGDFSASIPSIITIRSEFKLLDELHAAVNARGHIVDSHFLSGFMQRYERSHYIELVSKFIMQVHPHLEAKVNAILARAGPPNTPEAIAAGPIGDIQVLPARRREYKQLTDEELIQERRRQFRFRISDIEQELKKAEYNVQWCKERRLDLVALIRRAENRILEKQAELERARLFKGSQMDSDVLENGRERFVTRELIISLEDEIEIEQLYIVDTKSEIIKVENYLRADTKRREKTLARLEDRRRALIEFEKCPTPMEEKDPRLQSVNTLRGSLLHRMFNALAENRRKGLEVKQKMRAALDHFVNHKKRSALRQWRDVSRWLQHEEASSGGGVFGVGSAGLLSATVGRDELLFEAHDLLGRLRQTTSDLKTIPWTEDQNKREKSVDGVEVDETQEKYYPFLLKADAKMELGSYEGALQLYTFMLGNSRWTSRMSSRRVFQLLLKTGECSYHLGNHEHALIKLNRASIIAAESGRREDKGHALLATGHVYLATRTLRQSMECYEQALMIFDAVRDSKAQLSCYRGLQHVYGMLEDSEMAEQNKRQADAIEFALNDKLSDTGKRLDKLQQRLVGVGAESSKTIELERVGAIVPRLRRNRILTKFSIREEHKLIVSLEKLLEEKKSLFIQGEEDLKRALASDSNLVDSCVITGSNARFEIDDFKKKLAKLMGYVKAGEEHVLKEINNSKIRISNAEDAIKEFEAELLVETGALMRQMLSKERLRCFCFNVTNEALKNVIGTASNGISTCVAAAGLNAPVFDLLSGACLTLALGDPKKEHLGAPVGHQAQIVCIYYIGQRIYTGSMDASLGVWKVQDESIGGYSCVLLRLLTDFDAAVVSVAADSHWIAGGSSDCDIVLFDASTFAVIARVISAHSRSVTALVLHSSKNTFTTGSADFRLKIWNVGESIGNTARRRVKMDVCLQAERKGDVYFNGHVNPITCVKQVTSEIVSGDTGGRIVIWNLETDNKLLRVCDVHQTPVVCLQFDATRVVSGGADGSICITDFATGHLVQTLHGHSDTILDLQFDRKRLVSVSADGKLRLWYWQARLGVNGDRRRYHILGAGETLRSLSLKYRSSIENLLRWNGLPDSSKMYLGQKLVVQIDPDNGASDELNSLDMRVSTQYGKLLYEDLDFVAANKAQKQDVESQWAAHRVALMAKEYFPPLEDDEAKPDVDEEEESDSDSGIAISSDEESAGDEEKSGDDDDAEGDDGDGDSQKEK</sequence>
<keyword evidence="4" id="KW-0175">Coiled coil</keyword>
<dbReference type="PROSITE" id="PS51782">
    <property type="entry name" value="LYSM"/>
    <property type="match status" value="1"/>
</dbReference>